<feature type="region of interest" description="Disordered" evidence="9">
    <location>
        <begin position="1"/>
        <end position="51"/>
    </location>
</feature>
<evidence type="ECO:0000256" key="8">
    <source>
        <dbReference type="ARBA" id="ARBA00071212"/>
    </source>
</evidence>
<dbReference type="Gene3D" id="3.40.50.300">
    <property type="entry name" value="P-loop containing nucleotide triphosphate hydrolases"/>
    <property type="match status" value="1"/>
</dbReference>
<dbReference type="GO" id="GO:0005524">
    <property type="term" value="F:ATP binding"/>
    <property type="evidence" value="ECO:0007669"/>
    <property type="project" value="UniProtKB-KW"/>
</dbReference>
<dbReference type="InterPro" id="IPR027417">
    <property type="entry name" value="P-loop_NTPase"/>
</dbReference>
<evidence type="ECO:0000256" key="2">
    <source>
        <dbReference type="ARBA" id="ARBA00018706"/>
    </source>
</evidence>
<evidence type="ECO:0000256" key="7">
    <source>
        <dbReference type="ARBA" id="ARBA00022840"/>
    </source>
</evidence>
<protein>
    <recommendedName>
        <fullName evidence="3">Polynucleotide 5'-hydroxyl-kinase GRC3</fullName>
    </recommendedName>
    <alternativeName>
        <fullName evidence="8">Polynucleotide 5'-hydroxyl-kinase NOL9</fullName>
    </alternativeName>
    <alternativeName>
        <fullName evidence="2">Polynucleotide 5'-hydroxyl-kinase grc3</fullName>
    </alternativeName>
</protein>
<evidence type="ECO:0000256" key="4">
    <source>
        <dbReference type="ARBA" id="ARBA00022679"/>
    </source>
</evidence>
<reference evidence="12" key="1">
    <citation type="submission" date="2022-07" db="EMBL/GenBank/DDBJ databases">
        <title>Phylogenomic reconstructions and comparative analyses of Kickxellomycotina fungi.</title>
        <authorList>
            <person name="Reynolds N.K."/>
            <person name="Stajich J.E."/>
            <person name="Barry K."/>
            <person name="Grigoriev I.V."/>
            <person name="Crous P."/>
            <person name="Smith M.E."/>
        </authorList>
    </citation>
    <scope>NUCLEOTIDE SEQUENCE</scope>
    <source>
        <strain evidence="12">NBRC 105413</strain>
    </source>
</reference>
<gene>
    <name evidence="12" type="primary">GRC3</name>
    <name evidence="12" type="ORF">LPJ64_004273</name>
</gene>
<dbReference type="InterPro" id="IPR032319">
    <property type="entry name" value="CLP1_P"/>
</dbReference>
<dbReference type="Pfam" id="PF24419">
    <property type="entry name" value="Cupin_NOL9"/>
    <property type="match status" value="1"/>
</dbReference>
<accession>A0A9W8CIR4</accession>
<comment type="similarity">
    <text evidence="1">Belongs to the Clp1 family. NOL9/GRC3 subfamily.</text>
</comment>
<keyword evidence="7" id="KW-0067">ATP-binding</keyword>
<feature type="compositionally biased region" description="Polar residues" evidence="9">
    <location>
        <begin position="276"/>
        <end position="285"/>
    </location>
</feature>
<keyword evidence="13" id="KW-1185">Reference proteome</keyword>
<feature type="compositionally biased region" description="Basic and acidic residues" evidence="9">
    <location>
        <begin position="264"/>
        <end position="275"/>
    </location>
</feature>
<dbReference type="EMBL" id="JANBOH010000200">
    <property type="protein sequence ID" value="KAJ1644006.1"/>
    <property type="molecule type" value="Genomic_DNA"/>
</dbReference>
<dbReference type="InterPro" id="IPR045116">
    <property type="entry name" value="Clp1/Grc3"/>
</dbReference>
<evidence type="ECO:0000256" key="9">
    <source>
        <dbReference type="SAM" id="MobiDB-lite"/>
    </source>
</evidence>
<keyword evidence="4" id="KW-0808">Transferase</keyword>
<evidence type="ECO:0000256" key="6">
    <source>
        <dbReference type="ARBA" id="ARBA00022777"/>
    </source>
</evidence>
<dbReference type="PANTHER" id="PTHR12755:SF3">
    <property type="entry name" value="POLYNUCLEOTIDE 5'-HYDROXYL-KINASE NOL9"/>
    <property type="match status" value="1"/>
</dbReference>
<feature type="region of interest" description="Disordered" evidence="9">
    <location>
        <begin position="264"/>
        <end position="322"/>
    </location>
</feature>
<name>A0A9W8CIR4_9FUNG</name>
<dbReference type="AlphaFoldDB" id="A0A9W8CIR4"/>
<evidence type="ECO:0000256" key="5">
    <source>
        <dbReference type="ARBA" id="ARBA00022741"/>
    </source>
</evidence>
<feature type="domain" description="Clp1 P-loop" evidence="10">
    <location>
        <begin position="399"/>
        <end position="499"/>
    </location>
</feature>
<dbReference type="InterPro" id="IPR057573">
    <property type="entry name" value="NOL9_N"/>
</dbReference>
<evidence type="ECO:0000313" key="12">
    <source>
        <dbReference type="EMBL" id="KAJ1644006.1"/>
    </source>
</evidence>
<evidence type="ECO:0000256" key="3">
    <source>
        <dbReference type="ARBA" id="ARBA00019824"/>
    </source>
</evidence>
<dbReference type="Pfam" id="PF16575">
    <property type="entry name" value="CLP1_P"/>
    <property type="match status" value="1"/>
</dbReference>
<comment type="caution">
    <text evidence="12">The sequence shown here is derived from an EMBL/GenBank/DDBJ whole genome shotgun (WGS) entry which is preliminary data.</text>
</comment>
<keyword evidence="6" id="KW-0418">Kinase</keyword>
<dbReference type="Proteomes" id="UP001145021">
    <property type="component" value="Unassembled WGS sequence"/>
</dbReference>
<feature type="compositionally biased region" description="Polar residues" evidence="9">
    <location>
        <begin position="24"/>
        <end position="38"/>
    </location>
</feature>
<evidence type="ECO:0000313" key="13">
    <source>
        <dbReference type="Proteomes" id="UP001145021"/>
    </source>
</evidence>
<feature type="compositionally biased region" description="Acidic residues" evidence="9">
    <location>
        <begin position="310"/>
        <end position="322"/>
    </location>
</feature>
<dbReference type="GO" id="GO:0000448">
    <property type="term" value="P:cleavage in ITS2 between 5.8S rRNA and LSU-rRNA of tricistronic rRNA transcript (SSU-rRNA, 5.8S rRNA, LSU-rRNA)"/>
    <property type="evidence" value="ECO:0007669"/>
    <property type="project" value="TreeGrafter"/>
</dbReference>
<dbReference type="GO" id="GO:0051731">
    <property type="term" value="F:polynucleotide 5'-hydroxyl-kinase activity"/>
    <property type="evidence" value="ECO:0007669"/>
    <property type="project" value="InterPro"/>
</dbReference>
<dbReference type="SUPFAM" id="SSF52540">
    <property type="entry name" value="P-loop containing nucleoside triphosphate hydrolases"/>
    <property type="match status" value="1"/>
</dbReference>
<evidence type="ECO:0000259" key="10">
    <source>
        <dbReference type="Pfam" id="PF16575"/>
    </source>
</evidence>
<proteinExistence type="inferred from homology"/>
<evidence type="ECO:0000259" key="11">
    <source>
        <dbReference type="Pfam" id="PF24419"/>
    </source>
</evidence>
<dbReference type="PANTHER" id="PTHR12755">
    <property type="entry name" value="CLEAVAGE/POLYADENYLATION FACTOR IA SUBUNIT CLP1P"/>
    <property type="match status" value="1"/>
</dbReference>
<sequence length="1019" mass="110455">MGSIAGQKKDAKVFTPRPRKASRRSGSSYATRATSHSPSPRPRIAASVSATDTSAETKAVSGLFPIATTWGTDESSSCHSILIGDSHDKNASLPGSDPLTLRIIDSQSPLEKRLGAVIEIPQGKRIVFQGIIDICVLQGTISAYEYTLSSSQQWKRIYSPSSHPLVSICAMGGKRASNWADNSSEGLLAGQMHMLWNQYKETTLEKHHLEAAVVAIRPVSCGLEDIGLVAPTYRGIFRFDSFAKRSSFIKNKLGTKRRLETRNEGFIAKEKKQARASETGSQEISATTGAAATDDDTKNESGDYGNASNDCEEAMDEDTNEEDSEKMIEDVIKQCTETELALINLIGLTNFNPVSYITPDLQLLQTPSEWTEVLDQASRSTLQLDDSFEPVSPIYVVAGMQGQGKSTFLRQLINRLISRFGRLFYLETDIGQSELSPPGALSLTMLSDPLLGPPFTHTSQQGFYHAVYMGMSSPKNDPDRYVRAIQCLVSAYRDYASADRIRHAVSQASSQSPTDIVTPATAGLNESDKLVIPLVVNTQGWLRGLGLDMHYSLCETVQPTNYIQVYDPNARNNQSVQTAYGAYANSSANNNNSSSSSDNSDMVPFVDFSCITEKAPQLAWIPAMSNERATQALFEAQTGAGNAKYSMDGDVRDNRDDGTENEESSSFDDSLDKGLITTRAASGYLGAKVQRLNARDMRDLSVISHFYMDSKLTDQQVYKSNLQQMRQPHWDMHTPLAAHVPLVVPWSDLVFWLGEEDIPPSQLLRALNGTIVGIVAVASAPSSDAHTWTDAEIRALYTDGEGISDQATKQLSEQGSRVLLRSIMQATSHKESSVAAGTGTGSGYVSKAGFPQIVYGYPDMNTTTFAAHALIRSFDPVEGHVHLLVPPLVSTMSSSESRKAGESLAPGIPSDLLNRIVGIFKGPGPAATGIELPVWPMVHGGFADRAIGSSSERVAMATTAESSFTIRRRKANSRFEDIAGNGISLGVQEAPYLSIEVDGGIGASSRRIGGAMTRRALQK</sequence>
<evidence type="ECO:0000256" key="1">
    <source>
        <dbReference type="ARBA" id="ARBA00011003"/>
    </source>
</evidence>
<keyword evidence="5" id="KW-0547">Nucleotide-binding</keyword>
<dbReference type="GO" id="GO:0005634">
    <property type="term" value="C:nucleus"/>
    <property type="evidence" value="ECO:0007669"/>
    <property type="project" value="TreeGrafter"/>
</dbReference>
<feature type="compositionally biased region" description="Basic and acidic residues" evidence="9">
    <location>
        <begin position="647"/>
        <end position="658"/>
    </location>
</feature>
<feature type="region of interest" description="Disordered" evidence="9">
    <location>
        <begin position="644"/>
        <end position="670"/>
    </location>
</feature>
<organism evidence="12 13">
    <name type="scientific">Coemansia asiatica</name>
    <dbReference type="NCBI Taxonomy" id="1052880"/>
    <lineage>
        <taxon>Eukaryota</taxon>
        <taxon>Fungi</taxon>
        <taxon>Fungi incertae sedis</taxon>
        <taxon>Zoopagomycota</taxon>
        <taxon>Kickxellomycotina</taxon>
        <taxon>Kickxellomycetes</taxon>
        <taxon>Kickxellales</taxon>
        <taxon>Kickxellaceae</taxon>
        <taxon>Coemansia</taxon>
    </lineage>
</organism>
<feature type="domain" description="NOL9 N-terminal" evidence="11">
    <location>
        <begin position="117"/>
        <end position="184"/>
    </location>
</feature>